<proteinExistence type="predicted"/>
<sequence length="351" mass="38920">MSSDVTVGEIGPSRKRTRTDDSASCDAPPLVVQHPLLWLDDGNIVLRTTSPTTAESPATQMLYKVHKSILALNATFFEEMFAGGTAIFDIASEQYKGLPVIDMPDLAEDVEAFLKSIFVSNWMSDLYRDGVASSGAAFFPVEFAAVLRLATKYGAMALRRSAVEALKAVWPSSLLAWDQVRGSRRDAMRRDLEDATRASGVVFGSPEFVSVLEGVISRHVPNPAIRPATALRLALDCDVPEILPVVYYDLASVHVVVPSESLGHPIVDARQLNVDLANLNAAELITLLKATSYLWSEFLRCFPEAYDLEINEDLYDTSCESPQHCKKVIEAWWSDNYYITLRKMHYIINRG</sequence>
<gene>
    <name evidence="1" type="ORF">K488DRAFT_68311</name>
</gene>
<reference evidence="1" key="1">
    <citation type="submission" date="2021-02" db="EMBL/GenBank/DDBJ databases">
        <authorList>
            <consortium name="DOE Joint Genome Institute"/>
            <person name="Ahrendt S."/>
            <person name="Looney B.P."/>
            <person name="Miyauchi S."/>
            <person name="Morin E."/>
            <person name="Drula E."/>
            <person name="Courty P.E."/>
            <person name="Chicoki N."/>
            <person name="Fauchery L."/>
            <person name="Kohler A."/>
            <person name="Kuo A."/>
            <person name="Labutti K."/>
            <person name="Pangilinan J."/>
            <person name="Lipzen A."/>
            <person name="Riley R."/>
            <person name="Andreopoulos W."/>
            <person name="He G."/>
            <person name="Johnson J."/>
            <person name="Barry K.W."/>
            <person name="Grigoriev I.V."/>
            <person name="Nagy L."/>
            <person name="Hibbett D."/>
            <person name="Henrissat B."/>
            <person name="Matheny P.B."/>
            <person name="Labbe J."/>
            <person name="Martin F."/>
        </authorList>
    </citation>
    <scope>NUCLEOTIDE SEQUENCE</scope>
    <source>
        <strain evidence="1">EC-137</strain>
    </source>
</reference>
<protein>
    <submittedName>
        <fullName evidence="1">Uncharacterized protein</fullName>
    </submittedName>
</protein>
<name>A0ACB8QUL2_9AGAM</name>
<organism evidence="1 2">
    <name type="scientific">Vararia minispora EC-137</name>
    <dbReference type="NCBI Taxonomy" id="1314806"/>
    <lineage>
        <taxon>Eukaryota</taxon>
        <taxon>Fungi</taxon>
        <taxon>Dikarya</taxon>
        <taxon>Basidiomycota</taxon>
        <taxon>Agaricomycotina</taxon>
        <taxon>Agaricomycetes</taxon>
        <taxon>Russulales</taxon>
        <taxon>Lachnocladiaceae</taxon>
        <taxon>Vararia</taxon>
    </lineage>
</organism>
<accession>A0ACB8QUL2</accession>
<keyword evidence="2" id="KW-1185">Reference proteome</keyword>
<dbReference type="EMBL" id="MU273483">
    <property type="protein sequence ID" value="KAI0035504.1"/>
    <property type="molecule type" value="Genomic_DNA"/>
</dbReference>
<evidence type="ECO:0000313" key="2">
    <source>
        <dbReference type="Proteomes" id="UP000814128"/>
    </source>
</evidence>
<evidence type="ECO:0000313" key="1">
    <source>
        <dbReference type="EMBL" id="KAI0035504.1"/>
    </source>
</evidence>
<dbReference type="Proteomes" id="UP000814128">
    <property type="component" value="Unassembled WGS sequence"/>
</dbReference>
<reference evidence="1" key="2">
    <citation type="journal article" date="2022" name="New Phytol.">
        <title>Evolutionary transition to the ectomycorrhizal habit in the genomes of a hyperdiverse lineage of mushroom-forming fungi.</title>
        <authorList>
            <person name="Looney B."/>
            <person name="Miyauchi S."/>
            <person name="Morin E."/>
            <person name="Drula E."/>
            <person name="Courty P.E."/>
            <person name="Kohler A."/>
            <person name="Kuo A."/>
            <person name="LaButti K."/>
            <person name="Pangilinan J."/>
            <person name="Lipzen A."/>
            <person name="Riley R."/>
            <person name="Andreopoulos W."/>
            <person name="He G."/>
            <person name="Johnson J."/>
            <person name="Nolan M."/>
            <person name="Tritt A."/>
            <person name="Barry K.W."/>
            <person name="Grigoriev I.V."/>
            <person name="Nagy L.G."/>
            <person name="Hibbett D."/>
            <person name="Henrissat B."/>
            <person name="Matheny P.B."/>
            <person name="Labbe J."/>
            <person name="Martin F.M."/>
        </authorList>
    </citation>
    <scope>NUCLEOTIDE SEQUENCE</scope>
    <source>
        <strain evidence="1">EC-137</strain>
    </source>
</reference>
<comment type="caution">
    <text evidence="1">The sequence shown here is derived from an EMBL/GenBank/DDBJ whole genome shotgun (WGS) entry which is preliminary data.</text>
</comment>